<dbReference type="GeneID" id="30029661"/>
<sequence length="451" mass="51236">MEKTKSSLIFQHVVDSAPLGILPELVETYLLSLMRSDNMNAVVSLVHILLHSNFKHYRFSNQFWSLLTSKSASLGHHGAASLAYHEIINPFVNFSGDGPISEENEHILFLLLPTTIESLAIVFAQNGNHVAVEGLRQYFKRFYSNFGHRDVYQTLYITKVEFLAAAGLFSEALNAFTALAIKYKGHIGYRDPKDLVYSLKYASHMHYKKRKMNIAQNISHIVQEDSDKFNNSFCPDIKFNDYTFERSLYWAILDGVLSVQDLPKFKSLLSKKLKELMARHDSVVDRLLAFIFNNHSSMGKFVIACLCETGHIPEAIAVINKLPSLFPRVKETACITEIDFQRIFKALEIQFQAQESHDCKALQSQLMTSYELCQRLVRNSSMSRACFRSFLQCYFSSPLANIDEINQISESWKSRGGKPIGLGSSAYKNALSCGLSSLDLRNYITENPIFK</sequence>
<gene>
    <name evidence="1" type="ORF">METBIDRAFT_36067</name>
</gene>
<dbReference type="EMBL" id="LXTC01000001">
    <property type="protein sequence ID" value="OBA23901.1"/>
    <property type="molecule type" value="Genomic_DNA"/>
</dbReference>
<name>A0A1A0HIS1_9ASCO</name>
<reference evidence="1 2" key="1">
    <citation type="submission" date="2016-05" db="EMBL/GenBank/DDBJ databases">
        <title>Comparative genomics of biotechnologically important yeasts.</title>
        <authorList>
            <consortium name="DOE Joint Genome Institute"/>
            <person name="Riley R."/>
            <person name="Haridas S."/>
            <person name="Wolfe K.H."/>
            <person name="Lopes M.R."/>
            <person name="Hittinger C.T."/>
            <person name="Goker M."/>
            <person name="Salamov A."/>
            <person name="Wisecaver J."/>
            <person name="Long T.M."/>
            <person name="Aerts A.L."/>
            <person name="Barry K."/>
            <person name="Choi C."/>
            <person name="Clum A."/>
            <person name="Coughlan A.Y."/>
            <person name="Deshpande S."/>
            <person name="Douglass A.P."/>
            <person name="Hanson S.J."/>
            <person name="Klenk H.-P."/>
            <person name="LaButti K."/>
            <person name="Lapidus A."/>
            <person name="Lindquist E."/>
            <person name="Lipzen A."/>
            <person name="Meier-kolthoff J.P."/>
            <person name="Ohm R.A."/>
            <person name="Otillar R.P."/>
            <person name="Pangilinan J."/>
            <person name="Peng Y."/>
            <person name="Rokas A."/>
            <person name="Rosa C.A."/>
            <person name="Scheuner C."/>
            <person name="Sibirny A.A."/>
            <person name="Slot J.C."/>
            <person name="Stielow J.B."/>
            <person name="Sun H."/>
            <person name="Kurtzman C.P."/>
            <person name="Blackwell M."/>
            <person name="Grigoriev I.V."/>
            <person name="Jeffries T.W."/>
        </authorList>
    </citation>
    <scope>NUCLEOTIDE SEQUENCE [LARGE SCALE GENOMIC DNA]</scope>
    <source>
        <strain evidence="1 2">NRRL YB-4993</strain>
    </source>
</reference>
<keyword evidence="2" id="KW-1185">Reference proteome</keyword>
<dbReference type="OrthoDB" id="4093324at2759"/>
<protein>
    <submittedName>
        <fullName evidence="1">Uncharacterized protein</fullName>
    </submittedName>
</protein>
<organism evidence="1 2">
    <name type="scientific">Metschnikowia bicuspidata var. bicuspidata NRRL YB-4993</name>
    <dbReference type="NCBI Taxonomy" id="869754"/>
    <lineage>
        <taxon>Eukaryota</taxon>
        <taxon>Fungi</taxon>
        <taxon>Dikarya</taxon>
        <taxon>Ascomycota</taxon>
        <taxon>Saccharomycotina</taxon>
        <taxon>Pichiomycetes</taxon>
        <taxon>Metschnikowiaceae</taxon>
        <taxon>Metschnikowia</taxon>
    </lineage>
</organism>
<evidence type="ECO:0000313" key="1">
    <source>
        <dbReference type="EMBL" id="OBA23901.1"/>
    </source>
</evidence>
<evidence type="ECO:0000313" key="2">
    <source>
        <dbReference type="Proteomes" id="UP000092555"/>
    </source>
</evidence>
<dbReference type="RefSeq" id="XP_018714382.1">
    <property type="nucleotide sequence ID" value="XM_018856685.1"/>
</dbReference>
<proteinExistence type="predicted"/>
<comment type="caution">
    <text evidence="1">The sequence shown here is derived from an EMBL/GenBank/DDBJ whole genome shotgun (WGS) entry which is preliminary data.</text>
</comment>
<dbReference type="AlphaFoldDB" id="A0A1A0HIS1"/>
<dbReference type="Proteomes" id="UP000092555">
    <property type="component" value="Unassembled WGS sequence"/>
</dbReference>
<accession>A0A1A0HIS1</accession>